<dbReference type="PROSITE" id="PS00131">
    <property type="entry name" value="CARBOXYPEPT_SER_SER"/>
    <property type="match status" value="1"/>
</dbReference>
<protein>
    <recommendedName>
        <fullName evidence="6">Carboxypeptidase</fullName>
        <ecNumber evidence="6">3.4.16.-</ecNumber>
    </recommendedName>
</protein>
<dbReference type="InterPro" id="IPR029058">
    <property type="entry name" value="AB_hydrolase_fold"/>
</dbReference>
<reference evidence="7 8" key="1">
    <citation type="journal article" date="2016" name="Mol. Biol. Evol.">
        <title>Comparative Genomics of Early-Diverging Mushroom-Forming Fungi Provides Insights into the Origins of Lignocellulose Decay Capabilities.</title>
        <authorList>
            <person name="Nagy L.G."/>
            <person name="Riley R."/>
            <person name="Tritt A."/>
            <person name="Adam C."/>
            <person name="Daum C."/>
            <person name="Floudas D."/>
            <person name="Sun H."/>
            <person name="Yadav J.S."/>
            <person name="Pangilinan J."/>
            <person name="Larsson K.H."/>
            <person name="Matsuura K."/>
            <person name="Barry K."/>
            <person name="Labutti K."/>
            <person name="Kuo R."/>
            <person name="Ohm R.A."/>
            <person name="Bhattacharya S.S."/>
            <person name="Shirouzu T."/>
            <person name="Yoshinaga Y."/>
            <person name="Martin F.M."/>
            <person name="Grigoriev I.V."/>
            <person name="Hibbett D.S."/>
        </authorList>
    </citation>
    <scope>NUCLEOTIDE SEQUENCE [LARGE SCALE GENOMIC DNA]</scope>
    <source>
        <strain evidence="7 8">TUFC12733</strain>
    </source>
</reference>
<comment type="similarity">
    <text evidence="1 6">Belongs to the peptidase S10 family.</text>
</comment>
<dbReference type="EC" id="3.4.16.-" evidence="6"/>
<keyword evidence="5" id="KW-0325">Glycoprotein</keyword>
<dbReference type="GO" id="GO:0000324">
    <property type="term" value="C:fungal-type vacuole"/>
    <property type="evidence" value="ECO:0007669"/>
    <property type="project" value="TreeGrafter"/>
</dbReference>
<dbReference type="Proteomes" id="UP000076738">
    <property type="component" value="Unassembled WGS sequence"/>
</dbReference>
<evidence type="ECO:0000256" key="2">
    <source>
        <dbReference type="ARBA" id="ARBA00022645"/>
    </source>
</evidence>
<dbReference type="InterPro" id="IPR001563">
    <property type="entry name" value="Peptidase_S10"/>
</dbReference>
<evidence type="ECO:0000256" key="3">
    <source>
        <dbReference type="ARBA" id="ARBA00022670"/>
    </source>
</evidence>
<dbReference type="EMBL" id="KV417282">
    <property type="protein sequence ID" value="KZO96807.1"/>
    <property type="molecule type" value="Genomic_DNA"/>
</dbReference>
<dbReference type="OrthoDB" id="443318at2759"/>
<dbReference type="PRINTS" id="PR00724">
    <property type="entry name" value="CRBOXYPTASEC"/>
</dbReference>
<dbReference type="AlphaFoldDB" id="A0A167MKB7"/>
<keyword evidence="6" id="KW-0732">Signal</keyword>
<keyword evidence="3 6" id="KW-0645">Protease</keyword>
<dbReference type="GO" id="GO:0004185">
    <property type="term" value="F:serine-type carboxypeptidase activity"/>
    <property type="evidence" value="ECO:0007669"/>
    <property type="project" value="UniProtKB-UniRule"/>
</dbReference>
<keyword evidence="8" id="KW-1185">Reference proteome</keyword>
<gene>
    <name evidence="7" type="ORF">CALVIDRAFT_597951</name>
</gene>
<dbReference type="GO" id="GO:0006508">
    <property type="term" value="P:proteolysis"/>
    <property type="evidence" value="ECO:0007669"/>
    <property type="project" value="UniProtKB-KW"/>
</dbReference>
<dbReference type="InterPro" id="IPR018202">
    <property type="entry name" value="Ser_caboxypep_ser_AS"/>
</dbReference>
<dbReference type="Pfam" id="PF00450">
    <property type="entry name" value="Peptidase_S10"/>
    <property type="match status" value="1"/>
</dbReference>
<dbReference type="PANTHER" id="PTHR11802">
    <property type="entry name" value="SERINE PROTEASE FAMILY S10 SERINE CARBOXYPEPTIDASE"/>
    <property type="match status" value="1"/>
</dbReference>
<evidence type="ECO:0000313" key="8">
    <source>
        <dbReference type="Proteomes" id="UP000076738"/>
    </source>
</evidence>
<evidence type="ECO:0000256" key="5">
    <source>
        <dbReference type="ARBA" id="ARBA00023180"/>
    </source>
</evidence>
<keyword evidence="2 6" id="KW-0121">Carboxypeptidase</keyword>
<name>A0A167MKB7_CALVF</name>
<proteinExistence type="inferred from homology"/>
<sequence>MMVPKCCRLLCLVTLLLHAACARHVPVVGGVIAGVAGLVPRAPTVWTPLASLLAGLHLQLTAVPRAPTVWTPLAWLLDGLGATLNLNLTLAAKPHAPTVWTPLPLASLLAGLGIKITAAVPPTPSLARRALDPSNITVGSLQYVENSGVCETTPGVYQASGYGEIATNQSLFFWYFASRSGEDTAPLSIWFNGGPGSSSMLGLFQEMGPCRVTSDGLNYTHNPYAWNNFSNMLFIDQPVGVGFSYGEMSANSSQSAAADLWTFMQVFLSDKQFSKLANNSFAIWTESYGGHYGPAFAYRILQQNAAIDAGVAKGIKLNLTTLGIGNGLINPLVQYPSYTTYATSNPYNVTLANSTVISNATYSLYVPGGCMDLIGSCYATQSESGQGNDVVCSQAQQVCNQYVLTPLVGGYDEYDIRRLQPDPYPPNLTHLLHDPTLLAAIGVPSYVNWTQTSQTVYDKFAQTGDWMTNSAPYLESVIDSGVRVTMYDGDADYICNYQGFEAVADALLTRFSTLYTMQNFTNWTVAGQPAGQYKNAGPLSFVRVAGAGHEVPAYGINGSLAEGQAALSFFEQTMQGLPISNT</sequence>
<accession>A0A167MKB7</accession>
<keyword evidence="4 6" id="KW-0378">Hydrolase</keyword>
<feature type="signal peptide" evidence="6">
    <location>
        <begin position="1"/>
        <end position="22"/>
    </location>
</feature>
<dbReference type="SUPFAM" id="SSF53474">
    <property type="entry name" value="alpha/beta-Hydrolases"/>
    <property type="match status" value="1"/>
</dbReference>
<evidence type="ECO:0000256" key="1">
    <source>
        <dbReference type="ARBA" id="ARBA00009431"/>
    </source>
</evidence>
<evidence type="ECO:0000313" key="7">
    <source>
        <dbReference type="EMBL" id="KZO96807.1"/>
    </source>
</evidence>
<evidence type="ECO:0000256" key="4">
    <source>
        <dbReference type="ARBA" id="ARBA00022801"/>
    </source>
</evidence>
<feature type="chain" id="PRO_5007749235" description="Carboxypeptidase" evidence="6">
    <location>
        <begin position="23"/>
        <end position="582"/>
    </location>
</feature>
<organism evidence="7 8">
    <name type="scientific">Calocera viscosa (strain TUFC12733)</name>
    <dbReference type="NCBI Taxonomy" id="1330018"/>
    <lineage>
        <taxon>Eukaryota</taxon>
        <taxon>Fungi</taxon>
        <taxon>Dikarya</taxon>
        <taxon>Basidiomycota</taxon>
        <taxon>Agaricomycotina</taxon>
        <taxon>Dacrymycetes</taxon>
        <taxon>Dacrymycetales</taxon>
        <taxon>Dacrymycetaceae</taxon>
        <taxon>Calocera</taxon>
    </lineage>
</organism>
<dbReference type="PANTHER" id="PTHR11802:SF64">
    <property type="entry name" value="CARBOXYPEPTIDASE"/>
    <property type="match status" value="1"/>
</dbReference>
<dbReference type="Gene3D" id="1.10.287.410">
    <property type="match status" value="1"/>
</dbReference>
<evidence type="ECO:0000256" key="6">
    <source>
        <dbReference type="RuleBase" id="RU361156"/>
    </source>
</evidence>
<dbReference type="Gene3D" id="3.40.50.1820">
    <property type="entry name" value="alpha/beta hydrolase"/>
    <property type="match status" value="1"/>
</dbReference>